<dbReference type="InterPro" id="IPR027417">
    <property type="entry name" value="P-loop_NTPase"/>
</dbReference>
<dbReference type="Gene3D" id="3.40.50.300">
    <property type="entry name" value="P-loop containing nucleotide triphosphate hydrolases"/>
    <property type="match status" value="1"/>
</dbReference>
<proteinExistence type="predicted"/>
<dbReference type="Pfam" id="PF16968">
    <property type="entry name" value="TadZ_N"/>
    <property type="match status" value="1"/>
</dbReference>
<dbReference type="AlphaFoldDB" id="A0A1I6C2E3"/>
<reference evidence="2 3" key="1">
    <citation type="submission" date="2016-10" db="EMBL/GenBank/DDBJ databases">
        <authorList>
            <person name="de Groot N.N."/>
        </authorList>
    </citation>
    <scope>NUCLEOTIDE SEQUENCE [LARGE SCALE GENOMIC DNA]</scope>
    <source>
        <strain evidence="2 3">JCM 18415</strain>
    </source>
</reference>
<dbReference type="RefSeq" id="WP_177197873.1">
    <property type="nucleotide sequence ID" value="NZ_FOYD01000011.1"/>
</dbReference>
<organism evidence="2 3">
    <name type="scientific">Halopseudomonas formosensis</name>
    <dbReference type="NCBI Taxonomy" id="1002526"/>
    <lineage>
        <taxon>Bacteria</taxon>
        <taxon>Pseudomonadati</taxon>
        <taxon>Pseudomonadota</taxon>
        <taxon>Gammaproteobacteria</taxon>
        <taxon>Pseudomonadales</taxon>
        <taxon>Pseudomonadaceae</taxon>
        <taxon>Halopseudomonas</taxon>
    </lineage>
</organism>
<dbReference type="InterPro" id="IPR011006">
    <property type="entry name" value="CheY-like_superfamily"/>
</dbReference>
<dbReference type="Gene3D" id="3.40.50.2300">
    <property type="match status" value="1"/>
</dbReference>
<dbReference type="GO" id="GO:0005524">
    <property type="term" value="F:ATP binding"/>
    <property type="evidence" value="ECO:0007669"/>
    <property type="project" value="TreeGrafter"/>
</dbReference>
<evidence type="ECO:0000313" key="3">
    <source>
        <dbReference type="Proteomes" id="UP000242815"/>
    </source>
</evidence>
<dbReference type="GO" id="GO:0051782">
    <property type="term" value="P:negative regulation of cell division"/>
    <property type="evidence" value="ECO:0007669"/>
    <property type="project" value="TreeGrafter"/>
</dbReference>
<dbReference type="PANTHER" id="PTHR43384">
    <property type="entry name" value="SEPTUM SITE-DETERMINING PROTEIN MIND HOMOLOG, CHLOROPLASTIC-RELATED"/>
    <property type="match status" value="1"/>
</dbReference>
<dbReference type="GO" id="GO:0005829">
    <property type="term" value="C:cytosol"/>
    <property type="evidence" value="ECO:0007669"/>
    <property type="project" value="TreeGrafter"/>
</dbReference>
<gene>
    <name evidence="2" type="ORF">SAMN05216578_11122</name>
</gene>
<evidence type="ECO:0000313" key="2">
    <source>
        <dbReference type="EMBL" id="SFQ87339.1"/>
    </source>
</evidence>
<dbReference type="SUPFAM" id="SSF52540">
    <property type="entry name" value="P-loop containing nucleoside triphosphate hydrolases"/>
    <property type="match status" value="1"/>
</dbReference>
<dbReference type="EMBL" id="FOYD01000011">
    <property type="protein sequence ID" value="SFQ87339.1"/>
    <property type="molecule type" value="Genomic_DNA"/>
</dbReference>
<dbReference type="InterPro" id="IPR031580">
    <property type="entry name" value="TadZ_N"/>
</dbReference>
<name>A0A1I6C2E3_9GAMM</name>
<sequence length="389" mass="42452">MRTFLACTSQESDISWLQGALSEMGHVLRVGQRLDALFALIEATGATLVFVGMDRNNMSSQCALIESLLEAKPLLAVVVIGDGFDNELVIAAMRAGAKDFITAGLRSSEVSGLVRRITDRLPALPVRREQGRLILLVGNQPDADAALVAAHLALRMQRPDQRTLLVDLGVPTAESLDVLGLEPSFVFSDAVRNLRRIDRSLIDSAFVAHDSGLRVLPAGPGDGRLEHYSSSELFLLTATLRQNFEHVVMNLIGQPDSEMLRNFVAQADRVCWYVDPSVSCCRRNLELLSQWRVDGVKLEHAQLLVDRYYTSVAPAAKVLARTFEMPLLAALPASAELRLRARNQRGTFFQLAPRDALTRAVGELATALAPGAPTKRPGGLLRRLAGGWS</sequence>
<dbReference type="GO" id="GO:0009898">
    <property type="term" value="C:cytoplasmic side of plasma membrane"/>
    <property type="evidence" value="ECO:0007669"/>
    <property type="project" value="TreeGrafter"/>
</dbReference>
<dbReference type="GO" id="GO:0016887">
    <property type="term" value="F:ATP hydrolysis activity"/>
    <property type="evidence" value="ECO:0007669"/>
    <property type="project" value="TreeGrafter"/>
</dbReference>
<protein>
    <submittedName>
        <fullName evidence="2">Pilus assembly protein CpaE</fullName>
    </submittedName>
</protein>
<dbReference type="SUPFAM" id="SSF52172">
    <property type="entry name" value="CheY-like"/>
    <property type="match status" value="1"/>
</dbReference>
<feature type="domain" description="Pilus assembly protein TadZ N-terminal" evidence="1">
    <location>
        <begin position="3"/>
        <end position="127"/>
    </location>
</feature>
<dbReference type="PANTHER" id="PTHR43384:SF13">
    <property type="entry name" value="SLR0110 PROTEIN"/>
    <property type="match status" value="1"/>
</dbReference>
<dbReference type="Proteomes" id="UP000242815">
    <property type="component" value="Unassembled WGS sequence"/>
</dbReference>
<accession>A0A1I6C2E3</accession>
<dbReference type="InterPro" id="IPR050625">
    <property type="entry name" value="ParA/MinD_ATPase"/>
</dbReference>
<dbReference type="STRING" id="1002526.SAMN05216578_11122"/>
<evidence type="ECO:0000259" key="1">
    <source>
        <dbReference type="Pfam" id="PF16968"/>
    </source>
</evidence>